<dbReference type="eggNOG" id="ENOG5033MY1">
    <property type="taxonomic scope" value="Bacteria"/>
</dbReference>
<name>D6SKI5_9BACT</name>
<evidence type="ECO:0000313" key="1">
    <source>
        <dbReference type="EMBL" id="EFI35196.1"/>
    </source>
</evidence>
<evidence type="ECO:0000313" key="2">
    <source>
        <dbReference type="Proteomes" id="UP000005496"/>
    </source>
</evidence>
<dbReference type="RefSeq" id="WP_008868330.1">
    <property type="nucleotide sequence ID" value="NZ_ACJN02000001.1"/>
</dbReference>
<proteinExistence type="predicted"/>
<sequence>MTLTKEIPDRELIIKGTEVLYKELGYVDTIRFLSMPRGQRVESVERHRKWQESLDMKIFYDEAFKSDDGE</sequence>
<dbReference type="OrthoDB" id="3078651at2"/>
<dbReference type="EMBL" id="ACJN02000001">
    <property type="protein sequence ID" value="EFI35196.1"/>
    <property type="molecule type" value="Genomic_DNA"/>
</dbReference>
<gene>
    <name evidence="1" type="ORF">Dthio_PD2603</name>
</gene>
<dbReference type="AlphaFoldDB" id="D6SKI5"/>
<reference evidence="1" key="1">
    <citation type="submission" date="2010-05" db="EMBL/GenBank/DDBJ databases">
        <title>The draft genome of Desulfonatronospira thiodismutans ASO3-1.</title>
        <authorList>
            <consortium name="US DOE Joint Genome Institute (JGI-PGF)"/>
            <person name="Lucas S."/>
            <person name="Copeland A."/>
            <person name="Lapidus A."/>
            <person name="Cheng J.-F."/>
            <person name="Bruce D."/>
            <person name="Goodwin L."/>
            <person name="Pitluck S."/>
            <person name="Chertkov O."/>
            <person name="Brettin T."/>
            <person name="Detter J.C."/>
            <person name="Han C."/>
            <person name="Land M.L."/>
            <person name="Hauser L."/>
            <person name="Kyrpides N."/>
            <person name="Mikhailova N."/>
            <person name="Muyzer G."/>
            <person name="Woyke T."/>
        </authorList>
    </citation>
    <scope>NUCLEOTIDE SEQUENCE [LARGE SCALE GENOMIC DNA]</scope>
    <source>
        <strain evidence="1">ASO3-1</strain>
    </source>
</reference>
<accession>D6SKI5</accession>
<dbReference type="Proteomes" id="UP000005496">
    <property type="component" value="Unassembled WGS sequence"/>
</dbReference>
<keyword evidence="2" id="KW-1185">Reference proteome</keyword>
<protein>
    <submittedName>
        <fullName evidence="1">Uncharacterized protein</fullName>
    </submittedName>
</protein>
<comment type="caution">
    <text evidence="1">The sequence shown here is derived from an EMBL/GenBank/DDBJ whole genome shotgun (WGS) entry which is preliminary data.</text>
</comment>
<organism evidence="1 2">
    <name type="scientific">Desulfonatronospira thiodismutans ASO3-1</name>
    <dbReference type="NCBI Taxonomy" id="555779"/>
    <lineage>
        <taxon>Bacteria</taxon>
        <taxon>Pseudomonadati</taxon>
        <taxon>Thermodesulfobacteriota</taxon>
        <taxon>Desulfovibrionia</taxon>
        <taxon>Desulfovibrionales</taxon>
        <taxon>Desulfonatronovibrionaceae</taxon>
        <taxon>Desulfonatronospira</taxon>
    </lineage>
</organism>